<name>A0ABX0X9M5_9BACT</name>
<sequence>MNRLLPYLSTLLLTIFLCTSVRAQMADRPTSGELYAGIEKLQVLGSALYMAAHPDDENTRLIAYLANVDKVETAYLSLTRGDGGQNLIAPDISELLGLTRTQELLAARRIDGGTQFFSRANDFGYSKHPDETFNIWDKQQVLADAVWVIRKWRPDVIVLRFDPRDPGSTHGHHTASAMIGMEAFDLANDPNAFPEQLKYVKLWQPRRIYWNAYTWRGVPEHMDTTKVINVDVGKYLPLLGESVAEIAARSRSQHKSQGFGSRGQRGEQIEELELLKGDDHDVEGETFGNIDLTWNRVVSGAPIMRALAEIQQNFDFSNPSASVPGMVGVRKIIAALDANHYRDVKLRELDDLISGALGLYLSASVDDPITTSGATLELEIEATNRSGQPVQLLSYQILGADVDAAQVGKELSANRPFTKTDTVKLRDDFAGSTPYWLRENWALGMYRVDDQLERGEGESPDPVNVRFSLDIGGEIITLTRPVRHAYTDPVKGEQAQPLEIMPPVFAELDESSYLFTGTEAKSVRVKVTSAKADLTGTVELRVPEEWRVTPDSYEFDIPRKGQEEYFTFQLSPPAGQVSGMIVPMIKLDDGDDTEYSRKLVTIDHPHLPTQLADLDASAPVAKLDLKTSGKEIGYVSGAGDAIPEALTSVGYNVSVLSAGELATGDLRRFDAIVVGIRAYNVEANMANYNPRLLEYVKNGGTMVVQYNTSRGLKLDQTQIGPYPFQLSRDRTTVEEAEVRILAPDHRVLNYPNKITATDFEGWVQERGLYFPSSWDDHYTPIISSNDPGEDAHDGGLLVAEYGNGHFVYTGYSFFRELPAGVPGAFRLFVNLVSLGGETR</sequence>
<evidence type="ECO:0000256" key="1">
    <source>
        <dbReference type="SAM" id="SignalP"/>
    </source>
</evidence>
<protein>
    <submittedName>
        <fullName evidence="2">LmbE family N-acetylglucosaminyl deacetylase</fullName>
    </submittedName>
</protein>
<dbReference type="InterPro" id="IPR024078">
    <property type="entry name" value="LmbE-like_dom_sf"/>
</dbReference>
<feature type="signal peptide" evidence="1">
    <location>
        <begin position="1"/>
        <end position="23"/>
    </location>
</feature>
<evidence type="ECO:0000313" key="3">
    <source>
        <dbReference type="Proteomes" id="UP000770785"/>
    </source>
</evidence>
<dbReference type="PANTHER" id="PTHR12993:SF11">
    <property type="entry name" value="N-ACETYLGLUCOSAMINYL-PHOSPHATIDYLINOSITOL DE-N-ACETYLASE"/>
    <property type="match status" value="1"/>
</dbReference>
<dbReference type="Pfam" id="PF02585">
    <property type="entry name" value="PIG-L"/>
    <property type="match status" value="1"/>
</dbReference>
<dbReference type="PANTHER" id="PTHR12993">
    <property type="entry name" value="N-ACETYLGLUCOSAMINYL-PHOSPHATIDYLINOSITOL DE-N-ACETYLASE-RELATED"/>
    <property type="match status" value="1"/>
</dbReference>
<keyword evidence="3" id="KW-1185">Reference proteome</keyword>
<dbReference type="Gene3D" id="3.40.50.10320">
    <property type="entry name" value="LmbE-like"/>
    <property type="match status" value="1"/>
</dbReference>
<dbReference type="Proteomes" id="UP000770785">
    <property type="component" value="Unassembled WGS sequence"/>
</dbReference>
<dbReference type="EMBL" id="JAATJH010000002">
    <property type="protein sequence ID" value="NJC25960.1"/>
    <property type="molecule type" value="Genomic_DNA"/>
</dbReference>
<dbReference type="SUPFAM" id="SSF52317">
    <property type="entry name" value="Class I glutamine amidotransferase-like"/>
    <property type="match status" value="1"/>
</dbReference>
<gene>
    <name evidence="2" type="ORF">GGR27_001459</name>
</gene>
<dbReference type="Gene3D" id="3.40.50.880">
    <property type="match status" value="1"/>
</dbReference>
<dbReference type="InterPro" id="IPR029062">
    <property type="entry name" value="Class_I_gatase-like"/>
</dbReference>
<reference evidence="2 3" key="1">
    <citation type="submission" date="2020-03" db="EMBL/GenBank/DDBJ databases">
        <title>Genomic Encyclopedia of Type Strains, Phase IV (KMG-IV): sequencing the most valuable type-strain genomes for metagenomic binning, comparative biology and taxonomic classification.</title>
        <authorList>
            <person name="Goeker M."/>
        </authorList>
    </citation>
    <scope>NUCLEOTIDE SEQUENCE [LARGE SCALE GENOMIC DNA]</scope>
    <source>
        <strain evidence="2 3">DSM 105096</strain>
    </source>
</reference>
<feature type="chain" id="PRO_5047504762" evidence="1">
    <location>
        <begin position="24"/>
        <end position="839"/>
    </location>
</feature>
<dbReference type="InterPro" id="IPR003737">
    <property type="entry name" value="GlcNAc_PI_deacetylase-related"/>
</dbReference>
<comment type="caution">
    <text evidence="2">The sequence shown here is derived from an EMBL/GenBank/DDBJ whole genome shotgun (WGS) entry which is preliminary data.</text>
</comment>
<dbReference type="SUPFAM" id="SSF102588">
    <property type="entry name" value="LmbE-like"/>
    <property type="match status" value="1"/>
</dbReference>
<accession>A0ABX0X9M5</accession>
<evidence type="ECO:0000313" key="2">
    <source>
        <dbReference type="EMBL" id="NJC25960.1"/>
    </source>
</evidence>
<proteinExistence type="predicted"/>
<keyword evidence="1" id="KW-0732">Signal</keyword>
<dbReference type="RefSeq" id="WP_168036728.1">
    <property type="nucleotide sequence ID" value="NZ_JAATJH010000002.1"/>
</dbReference>
<organism evidence="2 3">
    <name type="scientific">Neolewinella antarctica</name>
    <dbReference type="NCBI Taxonomy" id="442734"/>
    <lineage>
        <taxon>Bacteria</taxon>
        <taxon>Pseudomonadati</taxon>
        <taxon>Bacteroidota</taxon>
        <taxon>Saprospiria</taxon>
        <taxon>Saprospirales</taxon>
        <taxon>Lewinellaceae</taxon>
        <taxon>Neolewinella</taxon>
    </lineage>
</organism>